<sequence>MAEKLSETETRELSKEDVEEKFTTLVLTFTHDSKTSKKRYLNQKEKCDRLLMKFFTYLNYSTDLIRRLNYSEQTGIQKTAVTYLQLLKNISEDVFKAAVQCGVLQYEKRTVNCWNLMINYVATLKSKI</sequence>
<name>A0A482VVF4_ASBVE</name>
<dbReference type="OrthoDB" id="10062605at2759"/>
<reference evidence="1 2" key="1">
    <citation type="submission" date="2017-03" db="EMBL/GenBank/DDBJ databases">
        <title>Genome of the blue death feigning beetle - Asbolus verrucosus.</title>
        <authorList>
            <person name="Rider S.D."/>
        </authorList>
    </citation>
    <scope>NUCLEOTIDE SEQUENCE [LARGE SCALE GENOMIC DNA]</scope>
    <source>
        <strain evidence="1">Butters</strain>
        <tissue evidence="1">Head and leg muscle</tissue>
    </source>
</reference>
<proteinExistence type="predicted"/>
<organism evidence="1 2">
    <name type="scientific">Asbolus verrucosus</name>
    <name type="common">Desert ironclad beetle</name>
    <dbReference type="NCBI Taxonomy" id="1661398"/>
    <lineage>
        <taxon>Eukaryota</taxon>
        <taxon>Metazoa</taxon>
        <taxon>Ecdysozoa</taxon>
        <taxon>Arthropoda</taxon>
        <taxon>Hexapoda</taxon>
        <taxon>Insecta</taxon>
        <taxon>Pterygota</taxon>
        <taxon>Neoptera</taxon>
        <taxon>Endopterygota</taxon>
        <taxon>Coleoptera</taxon>
        <taxon>Polyphaga</taxon>
        <taxon>Cucujiformia</taxon>
        <taxon>Tenebrionidae</taxon>
        <taxon>Pimeliinae</taxon>
        <taxon>Asbolus</taxon>
    </lineage>
</organism>
<dbReference type="EMBL" id="QDEB01063942">
    <property type="protein sequence ID" value="RZC36237.1"/>
    <property type="molecule type" value="Genomic_DNA"/>
</dbReference>
<comment type="caution">
    <text evidence="1">The sequence shown here is derived from an EMBL/GenBank/DDBJ whole genome shotgun (WGS) entry which is preliminary data.</text>
</comment>
<dbReference type="Proteomes" id="UP000292052">
    <property type="component" value="Unassembled WGS sequence"/>
</dbReference>
<gene>
    <name evidence="1" type="ORF">BDFB_002601</name>
</gene>
<accession>A0A482VVF4</accession>
<dbReference type="AlphaFoldDB" id="A0A482VVF4"/>
<keyword evidence="2" id="KW-1185">Reference proteome</keyword>
<evidence type="ECO:0000313" key="2">
    <source>
        <dbReference type="Proteomes" id="UP000292052"/>
    </source>
</evidence>
<protein>
    <submittedName>
        <fullName evidence="1">MRVI1 domain containing protein</fullName>
    </submittedName>
</protein>
<evidence type="ECO:0000313" key="1">
    <source>
        <dbReference type="EMBL" id="RZC36237.1"/>
    </source>
</evidence>